<protein>
    <recommendedName>
        <fullName evidence="3">UPAR/Ly6 domain-containing protein</fullName>
    </recommendedName>
</protein>
<evidence type="ECO:0000313" key="4">
    <source>
        <dbReference type="EMBL" id="GCC17662.1"/>
    </source>
</evidence>
<name>A0A401RHN4_CHIPU</name>
<gene>
    <name evidence="4" type="ORF">chiPu_0020626</name>
</gene>
<comment type="caution">
    <text evidence="4">The sequence shown here is derived from an EMBL/GenBank/DDBJ whole genome shotgun (WGS) entry which is preliminary data.</text>
</comment>
<dbReference type="InterPro" id="IPR050918">
    <property type="entry name" value="CNF-like_PLA2_Inhibitor"/>
</dbReference>
<evidence type="ECO:0000259" key="3">
    <source>
        <dbReference type="SMART" id="SM00134"/>
    </source>
</evidence>
<dbReference type="OrthoDB" id="5945173at2759"/>
<comment type="subcellular location">
    <subcellularLocation>
        <location evidence="1">Secreted</location>
    </subcellularLocation>
</comment>
<organism evidence="4 5">
    <name type="scientific">Chiloscyllium punctatum</name>
    <name type="common">Brownbanded bambooshark</name>
    <name type="synonym">Hemiscyllium punctatum</name>
    <dbReference type="NCBI Taxonomy" id="137246"/>
    <lineage>
        <taxon>Eukaryota</taxon>
        <taxon>Metazoa</taxon>
        <taxon>Chordata</taxon>
        <taxon>Craniata</taxon>
        <taxon>Vertebrata</taxon>
        <taxon>Chondrichthyes</taxon>
        <taxon>Elasmobranchii</taxon>
        <taxon>Galeomorphii</taxon>
        <taxon>Galeoidea</taxon>
        <taxon>Orectolobiformes</taxon>
        <taxon>Hemiscylliidae</taxon>
        <taxon>Chiloscyllium</taxon>
    </lineage>
</organism>
<dbReference type="PANTHER" id="PTHR20914:SF9">
    <property type="entry name" value="COILED, ISOFORM A"/>
    <property type="match status" value="1"/>
</dbReference>
<keyword evidence="2" id="KW-0964">Secreted</keyword>
<dbReference type="InterPro" id="IPR045860">
    <property type="entry name" value="Snake_toxin-like_sf"/>
</dbReference>
<dbReference type="GO" id="GO:0005576">
    <property type="term" value="C:extracellular region"/>
    <property type="evidence" value="ECO:0007669"/>
    <property type="project" value="UniProtKB-SubCell"/>
</dbReference>
<reference evidence="4 5" key="1">
    <citation type="journal article" date="2018" name="Nat. Ecol. Evol.">
        <title>Shark genomes provide insights into elasmobranch evolution and the origin of vertebrates.</title>
        <authorList>
            <person name="Hara Y"/>
            <person name="Yamaguchi K"/>
            <person name="Onimaru K"/>
            <person name="Kadota M"/>
            <person name="Koyanagi M"/>
            <person name="Keeley SD"/>
            <person name="Tatsumi K"/>
            <person name="Tanaka K"/>
            <person name="Motone F"/>
            <person name="Kageyama Y"/>
            <person name="Nozu R"/>
            <person name="Adachi N"/>
            <person name="Nishimura O"/>
            <person name="Nakagawa R"/>
            <person name="Tanegashima C"/>
            <person name="Kiyatake I"/>
            <person name="Matsumoto R"/>
            <person name="Murakumo K"/>
            <person name="Nishida K"/>
            <person name="Terakita A"/>
            <person name="Kuratani S"/>
            <person name="Sato K"/>
            <person name="Hyodo S Kuraku.S."/>
        </authorList>
    </citation>
    <scope>NUCLEOTIDE SEQUENCE [LARGE SCALE GENOMIC DNA]</scope>
</reference>
<dbReference type="InterPro" id="IPR016054">
    <property type="entry name" value="LY6_UPA_recep-like"/>
</dbReference>
<dbReference type="EMBL" id="BEZZ01002760">
    <property type="protein sequence ID" value="GCC17662.1"/>
    <property type="molecule type" value="Genomic_DNA"/>
</dbReference>
<feature type="domain" description="UPAR/Ly6" evidence="3">
    <location>
        <begin position="55"/>
        <end position="149"/>
    </location>
</feature>
<feature type="non-terminal residue" evidence="4">
    <location>
        <position position="1"/>
    </location>
</feature>
<dbReference type="AlphaFoldDB" id="A0A401RHN4"/>
<evidence type="ECO:0000313" key="5">
    <source>
        <dbReference type="Proteomes" id="UP000287033"/>
    </source>
</evidence>
<dbReference type="PANTHER" id="PTHR20914">
    <property type="entry name" value="LY6/PLAUR DOMAIN-CONTAINING PROTEIN 8"/>
    <property type="match status" value="1"/>
</dbReference>
<dbReference type="OMA" id="CIDELCS"/>
<dbReference type="Gene3D" id="2.10.60.10">
    <property type="entry name" value="CD59"/>
    <property type="match status" value="1"/>
</dbReference>
<keyword evidence="5" id="KW-1185">Reference proteome</keyword>
<dbReference type="SMART" id="SM00134">
    <property type="entry name" value="LU"/>
    <property type="match status" value="1"/>
</dbReference>
<evidence type="ECO:0000256" key="2">
    <source>
        <dbReference type="ARBA" id="ARBA00022525"/>
    </source>
</evidence>
<evidence type="ECO:0000256" key="1">
    <source>
        <dbReference type="ARBA" id="ARBA00004613"/>
    </source>
</evidence>
<sequence>PSDSNYLISGCGGCFGLVTFNSGLVSHYVHTTCCSSNLCNDDVEPDVENSTLNGLECYSCYAVTEIGCNSTRDKVKCRGQQDRCIHTSGHSRGLDPRTFVMKGCASDFLCRNPGALALFTYEATAAFYCCKDGLCNLESRNFTQTTTLGPSTTSTASPTQLSSPLVMAVLLVFLRLVL</sequence>
<dbReference type="Proteomes" id="UP000287033">
    <property type="component" value="Unassembled WGS sequence"/>
</dbReference>
<dbReference type="SUPFAM" id="SSF57302">
    <property type="entry name" value="Snake toxin-like"/>
    <property type="match status" value="1"/>
</dbReference>
<dbReference type="Pfam" id="PF00021">
    <property type="entry name" value="UPAR_LY6"/>
    <property type="match status" value="2"/>
</dbReference>
<accession>A0A401RHN4</accession>
<proteinExistence type="predicted"/>